<comment type="caution">
    <text evidence="5">The sequence shown here is derived from an EMBL/GenBank/DDBJ whole genome shotgun (WGS) entry which is preliminary data.</text>
</comment>
<dbReference type="PRINTS" id="PR00105">
    <property type="entry name" value="C5METTRFRASE"/>
</dbReference>
<reference evidence="5" key="1">
    <citation type="journal article" date="2014" name="Front. Microbiol.">
        <title>High frequency of phylogenetically diverse reductive dehalogenase-homologous genes in deep subseafloor sedimentary metagenomes.</title>
        <authorList>
            <person name="Kawai M."/>
            <person name="Futagami T."/>
            <person name="Toyoda A."/>
            <person name="Takaki Y."/>
            <person name="Nishi S."/>
            <person name="Hori S."/>
            <person name="Arai W."/>
            <person name="Tsubouchi T."/>
            <person name="Morono Y."/>
            <person name="Uchiyama I."/>
            <person name="Ito T."/>
            <person name="Fujiyama A."/>
            <person name="Inagaki F."/>
            <person name="Takami H."/>
        </authorList>
    </citation>
    <scope>NUCLEOTIDE SEQUENCE</scope>
    <source>
        <strain evidence="5">Expedition CK06-06</strain>
    </source>
</reference>
<dbReference type="InterPro" id="IPR018117">
    <property type="entry name" value="C5_DNA_meth_AS"/>
</dbReference>
<dbReference type="InterPro" id="IPR013087">
    <property type="entry name" value="Znf_C2H2_type"/>
</dbReference>
<dbReference type="Gene3D" id="3.40.50.150">
    <property type="entry name" value="Vaccinia Virus protein VP39"/>
    <property type="match status" value="1"/>
</dbReference>
<sequence>MVKYNCERCGKEFSQKSHYDSHNRRKTPCADNTDKIKQMIDEAITEKFEEKFDEKLKELIDKGLIVEGKPKKVVTYVDLFCGLGAFHTAFNRHNDKNEGITYECVFTCDINEGVRAIYEENYDIKPEGDINDIDIHTIPDFDILCAGIPCQSFSIAGKRDGFNDKTKGNLFFRVLDVIDVKQPNTVIIENVRNLHTIHEGRTFETIKMELEKRGYHFSYRVIDSRYYNVPQSRQRIFI</sequence>
<dbReference type="GO" id="GO:0008168">
    <property type="term" value="F:methyltransferase activity"/>
    <property type="evidence" value="ECO:0007669"/>
    <property type="project" value="UniProtKB-KW"/>
</dbReference>
<dbReference type="PANTHER" id="PTHR46098:SF1">
    <property type="entry name" value="TRNA (CYTOSINE(38)-C(5))-METHYLTRANSFERASE"/>
    <property type="match status" value="1"/>
</dbReference>
<evidence type="ECO:0000313" key="5">
    <source>
        <dbReference type="EMBL" id="GAH14289.1"/>
    </source>
</evidence>
<evidence type="ECO:0000259" key="4">
    <source>
        <dbReference type="PROSITE" id="PS50157"/>
    </source>
</evidence>
<dbReference type="PROSITE" id="PS50157">
    <property type="entry name" value="ZINC_FINGER_C2H2_2"/>
    <property type="match status" value="1"/>
</dbReference>
<gene>
    <name evidence="5" type="ORF">S01H4_56503</name>
</gene>
<dbReference type="Pfam" id="PF00145">
    <property type="entry name" value="DNA_methylase"/>
    <property type="match status" value="1"/>
</dbReference>
<name>X1EAW1_9ZZZZ</name>
<dbReference type="SUPFAM" id="SSF53335">
    <property type="entry name" value="S-adenosyl-L-methionine-dependent methyltransferases"/>
    <property type="match status" value="1"/>
</dbReference>
<dbReference type="GO" id="GO:0032259">
    <property type="term" value="P:methylation"/>
    <property type="evidence" value="ECO:0007669"/>
    <property type="project" value="UniProtKB-KW"/>
</dbReference>
<keyword evidence="1" id="KW-0489">Methyltransferase</keyword>
<proteinExistence type="predicted"/>
<evidence type="ECO:0000256" key="3">
    <source>
        <dbReference type="ARBA" id="ARBA00022691"/>
    </source>
</evidence>
<dbReference type="InterPro" id="IPR001525">
    <property type="entry name" value="C5_MeTfrase"/>
</dbReference>
<dbReference type="PANTHER" id="PTHR46098">
    <property type="entry name" value="TRNA (CYTOSINE(38)-C(5))-METHYLTRANSFERASE"/>
    <property type="match status" value="1"/>
</dbReference>
<feature type="domain" description="C2H2-type" evidence="4">
    <location>
        <begin position="4"/>
        <end position="33"/>
    </location>
</feature>
<evidence type="ECO:0000256" key="2">
    <source>
        <dbReference type="ARBA" id="ARBA00022679"/>
    </source>
</evidence>
<evidence type="ECO:0000256" key="1">
    <source>
        <dbReference type="ARBA" id="ARBA00022603"/>
    </source>
</evidence>
<protein>
    <recommendedName>
        <fullName evidence="4">C2H2-type domain-containing protein</fullName>
    </recommendedName>
</protein>
<dbReference type="InterPro" id="IPR029063">
    <property type="entry name" value="SAM-dependent_MTases_sf"/>
</dbReference>
<organism evidence="5">
    <name type="scientific">marine sediment metagenome</name>
    <dbReference type="NCBI Taxonomy" id="412755"/>
    <lineage>
        <taxon>unclassified sequences</taxon>
        <taxon>metagenomes</taxon>
        <taxon>ecological metagenomes</taxon>
    </lineage>
</organism>
<keyword evidence="3" id="KW-0949">S-adenosyl-L-methionine</keyword>
<dbReference type="NCBIfam" id="TIGR00675">
    <property type="entry name" value="dcm"/>
    <property type="match status" value="1"/>
</dbReference>
<dbReference type="EMBL" id="BART01032745">
    <property type="protein sequence ID" value="GAH14289.1"/>
    <property type="molecule type" value="Genomic_DNA"/>
</dbReference>
<dbReference type="InterPro" id="IPR050750">
    <property type="entry name" value="C5-MTase"/>
</dbReference>
<keyword evidence="2" id="KW-0808">Transferase</keyword>
<feature type="non-terminal residue" evidence="5">
    <location>
        <position position="238"/>
    </location>
</feature>
<dbReference type="PROSITE" id="PS00094">
    <property type="entry name" value="C5_MTASE_1"/>
    <property type="match status" value="1"/>
</dbReference>
<dbReference type="PROSITE" id="PS51679">
    <property type="entry name" value="SAM_MT_C5"/>
    <property type="match status" value="1"/>
</dbReference>
<accession>X1EAW1</accession>
<dbReference type="AlphaFoldDB" id="X1EAW1"/>